<reference evidence="3" key="1">
    <citation type="submission" date="2020-05" db="EMBL/GenBank/DDBJ databases">
        <title>Phylogenomic resolution of chytrid fungi.</title>
        <authorList>
            <person name="Stajich J.E."/>
            <person name="Amses K."/>
            <person name="Simmons R."/>
            <person name="Seto K."/>
            <person name="Myers J."/>
            <person name="Bonds A."/>
            <person name="Quandt C.A."/>
            <person name="Barry K."/>
            <person name="Liu P."/>
            <person name="Grigoriev I."/>
            <person name="Longcore J.E."/>
            <person name="James T.Y."/>
        </authorList>
    </citation>
    <scope>NUCLEOTIDE SEQUENCE</scope>
    <source>
        <strain evidence="3">JEL0513</strain>
    </source>
</reference>
<evidence type="ECO:0000256" key="2">
    <source>
        <dbReference type="SAM" id="MobiDB-lite"/>
    </source>
</evidence>
<evidence type="ECO:0000256" key="1">
    <source>
        <dbReference type="SAM" id="Coils"/>
    </source>
</evidence>
<feature type="non-terminal residue" evidence="3">
    <location>
        <position position="1"/>
    </location>
</feature>
<evidence type="ECO:0000313" key="3">
    <source>
        <dbReference type="EMBL" id="KAJ3085544.1"/>
    </source>
</evidence>
<gene>
    <name evidence="3" type="ORF">HK100_009019</name>
</gene>
<keyword evidence="4" id="KW-1185">Reference proteome</keyword>
<accession>A0AAD5SNQ0</accession>
<comment type="caution">
    <text evidence="3">The sequence shown here is derived from an EMBL/GenBank/DDBJ whole genome shotgun (WGS) entry which is preliminary data.</text>
</comment>
<feature type="non-terminal residue" evidence="3">
    <location>
        <position position="468"/>
    </location>
</feature>
<keyword evidence="1" id="KW-0175">Coiled coil</keyword>
<feature type="region of interest" description="Disordered" evidence="2">
    <location>
        <begin position="167"/>
        <end position="186"/>
    </location>
</feature>
<feature type="region of interest" description="Disordered" evidence="2">
    <location>
        <begin position="1"/>
        <end position="35"/>
    </location>
</feature>
<dbReference type="InterPro" id="IPR046347">
    <property type="entry name" value="bZIP_sf"/>
</dbReference>
<dbReference type="EMBL" id="JADGJH010004511">
    <property type="protein sequence ID" value="KAJ3085544.1"/>
    <property type="molecule type" value="Genomic_DNA"/>
</dbReference>
<dbReference type="CDD" id="cd14688">
    <property type="entry name" value="bZIP_YAP"/>
    <property type="match status" value="1"/>
</dbReference>
<feature type="coiled-coil region" evidence="1">
    <location>
        <begin position="48"/>
        <end position="82"/>
    </location>
</feature>
<name>A0AAD5SNQ0_9FUNG</name>
<dbReference type="Gene3D" id="1.20.5.170">
    <property type="match status" value="1"/>
</dbReference>
<dbReference type="GO" id="GO:0003700">
    <property type="term" value="F:DNA-binding transcription factor activity"/>
    <property type="evidence" value="ECO:0007669"/>
    <property type="project" value="InterPro"/>
</dbReference>
<evidence type="ECO:0000313" key="4">
    <source>
        <dbReference type="Proteomes" id="UP001211907"/>
    </source>
</evidence>
<dbReference type="Proteomes" id="UP001211907">
    <property type="component" value="Unassembled WGS sequence"/>
</dbReference>
<proteinExistence type="predicted"/>
<sequence>PDTAQLGIAKKGKSETYNPRSGRGRRKASTIGGTDRQVFMREQQRAFRDRKQKYLASLEEKCKALEAEVRELRAAAVKLDSSPADFSSSCSTSATISNQSQAGETNTAAKLETNEAEKIFGEMEAVMCLNPVCAAQTAILRTHIAQLQLQLANTLLTSAPITNISANLNSSSSPQPKNPLPQSLPNILSQNNEQLFDNSNVLGLHHSDSVSSFIDSDFDWLMNDVGDVTGMPRSNLESAIPASIMTSSSFEQRCTMPSSEQLYGPALTDEFKNKLKCIKSLQTNTKVVDRMCDIYIRLTRTTDTKTARVLFLRMVREMNRLTDLCTVVERVEVIEIFSEFYTLNSIHDTHLHSLMNRFQTIQEPIIPTNAEWSPKIQKFREDLRRIPSLVNLSPEAIDPLIDRMCLIWGYSEKRDINPEEFFQMNNTCHGLLILMLNKEDRTKFFMSVELLKSALWREMDEILAGIEA</sequence>
<dbReference type="SUPFAM" id="SSF57959">
    <property type="entry name" value="Leucine zipper domain"/>
    <property type="match status" value="1"/>
</dbReference>
<evidence type="ECO:0008006" key="5">
    <source>
        <dbReference type="Google" id="ProtNLM"/>
    </source>
</evidence>
<protein>
    <recommendedName>
        <fullName evidence="5">BZIP domain-containing protein</fullName>
    </recommendedName>
</protein>
<dbReference type="AlphaFoldDB" id="A0AAD5SNQ0"/>
<organism evidence="3 4">
    <name type="scientific">Physocladia obscura</name>
    <dbReference type="NCBI Taxonomy" id="109957"/>
    <lineage>
        <taxon>Eukaryota</taxon>
        <taxon>Fungi</taxon>
        <taxon>Fungi incertae sedis</taxon>
        <taxon>Chytridiomycota</taxon>
        <taxon>Chytridiomycota incertae sedis</taxon>
        <taxon>Chytridiomycetes</taxon>
        <taxon>Chytridiales</taxon>
        <taxon>Chytriomycetaceae</taxon>
        <taxon>Physocladia</taxon>
    </lineage>
</organism>